<name>H8IAV8_METCZ</name>
<feature type="transmembrane region" description="Helical" evidence="3">
    <location>
        <begin position="26"/>
        <end position="49"/>
    </location>
</feature>
<proteinExistence type="inferred from homology"/>
<accession>H8IAV8</accession>
<protein>
    <submittedName>
        <fullName evidence="4">CDP-alcohol phosphatidyltransferase</fullName>
        <ecNumber evidence="4">2.7.8.5</ecNumber>
    </submittedName>
</protein>
<dbReference type="Pfam" id="PF01066">
    <property type="entry name" value="CDP-OH_P_transf"/>
    <property type="match status" value="1"/>
</dbReference>
<sequence length="211" mass="22695">MTIESFRSVGSILLEPIVNVFHTHRVTANAVTVLSLIFALLSGICYYFSMGSSVTLFLALALAFLNALLDGADGLLARKAGIASRYGDFLDHVIDRYSDVLIFGGACLGGYVDATAGMMILTGVLLASYLGTQAQAVGVGRVYGGIMGRADRMAILIMASSLNIVYQPRLGLWGFSYSVLGWALIIIGVASHITALQRIWHTRKMLLEKEV</sequence>
<dbReference type="EC" id="2.7.8.5" evidence="4"/>
<keyword evidence="3" id="KW-0472">Membrane</keyword>
<evidence type="ECO:0000313" key="5">
    <source>
        <dbReference type="Proteomes" id="UP000005233"/>
    </source>
</evidence>
<feature type="transmembrane region" description="Helical" evidence="3">
    <location>
        <begin position="55"/>
        <end position="76"/>
    </location>
</feature>
<keyword evidence="1 2" id="KW-0808">Transferase</keyword>
<dbReference type="InterPro" id="IPR000462">
    <property type="entry name" value="CDP-OH_P_trans"/>
</dbReference>
<evidence type="ECO:0000256" key="1">
    <source>
        <dbReference type="ARBA" id="ARBA00022679"/>
    </source>
</evidence>
<keyword evidence="3" id="KW-1133">Transmembrane helix</keyword>
<dbReference type="GO" id="GO:0008654">
    <property type="term" value="P:phospholipid biosynthetic process"/>
    <property type="evidence" value="ECO:0007669"/>
    <property type="project" value="InterPro"/>
</dbReference>
<dbReference type="InterPro" id="IPR043130">
    <property type="entry name" value="CDP-OH_PTrfase_TM_dom"/>
</dbReference>
<dbReference type="GO" id="GO:0016020">
    <property type="term" value="C:membrane"/>
    <property type="evidence" value="ECO:0007669"/>
    <property type="project" value="InterPro"/>
</dbReference>
<dbReference type="HOGENOM" id="CLU_080384_1_2_2"/>
<dbReference type="eggNOG" id="arCOG00670">
    <property type="taxonomic scope" value="Archaea"/>
</dbReference>
<keyword evidence="3" id="KW-0812">Transmembrane</keyword>
<evidence type="ECO:0000256" key="3">
    <source>
        <dbReference type="SAM" id="Phobius"/>
    </source>
</evidence>
<dbReference type="RefSeq" id="WP_014406444.1">
    <property type="nucleotide sequence ID" value="NC_017034.1"/>
</dbReference>
<keyword evidence="5" id="KW-1185">Reference proteome</keyword>
<dbReference type="OrthoDB" id="9904at2157"/>
<evidence type="ECO:0000313" key="4">
    <source>
        <dbReference type="EMBL" id="AFD00613.1"/>
    </source>
</evidence>
<organism evidence="4 5">
    <name type="scientific">Methanocella conradii (strain DSM 24694 / JCM 17849 / CGMCC 1.5162 / HZ254)</name>
    <dbReference type="NCBI Taxonomy" id="1041930"/>
    <lineage>
        <taxon>Archaea</taxon>
        <taxon>Methanobacteriati</taxon>
        <taxon>Methanobacteriota</taxon>
        <taxon>Stenosarchaea group</taxon>
        <taxon>Methanomicrobia</taxon>
        <taxon>Methanocellales</taxon>
        <taxon>Methanocellaceae</taxon>
        <taxon>Methanocella</taxon>
    </lineage>
</organism>
<gene>
    <name evidence="4" type="ordered locus">Mtc_1872</name>
</gene>
<reference evidence="4 5" key="1">
    <citation type="journal article" date="2012" name="J. Bacteriol.">
        <title>Complete genome sequence of a thermophilic methanogen, Methanocella conradii HZ254, isolated from Chinese rice field soil.</title>
        <authorList>
            <person name="Lu Z."/>
            <person name="Lu Y."/>
        </authorList>
    </citation>
    <scope>NUCLEOTIDE SEQUENCE [LARGE SCALE GENOMIC DNA]</scope>
    <source>
        <strain evidence="5">DSM 24694 / JCM 17849 / CGMCC 1.5162 / HZ254</strain>
    </source>
</reference>
<dbReference type="GO" id="GO:0008444">
    <property type="term" value="F:CDP-diacylglycerol-glycerol-3-phosphate 3-phosphatidyltransferase activity"/>
    <property type="evidence" value="ECO:0007669"/>
    <property type="project" value="UniProtKB-EC"/>
</dbReference>
<dbReference type="EMBL" id="CP003243">
    <property type="protein sequence ID" value="AFD00613.1"/>
    <property type="molecule type" value="Genomic_DNA"/>
</dbReference>
<dbReference type="Proteomes" id="UP000005233">
    <property type="component" value="Chromosome"/>
</dbReference>
<feature type="transmembrane region" description="Helical" evidence="3">
    <location>
        <begin position="172"/>
        <end position="196"/>
    </location>
</feature>
<dbReference type="KEGG" id="mez:Mtc_1872"/>
<evidence type="ECO:0000256" key="2">
    <source>
        <dbReference type="RuleBase" id="RU003750"/>
    </source>
</evidence>
<comment type="similarity">
    <text evidence="2">Belongs to the CDP-alcohol phosphatidyltransferase class-I family.</text>
</comment>
<dbReference type="GeneID" id="11972019"/>
<dbReference type="Gene3D" id="1.20.120.1760">
    <property type="match status" value="1"/>
</dbReference>
<dbReference type="AlphaFoldDB" id="H8IAV8"/>
<dbReference type="PROSITE" id="PS00379">
    <property type="entry name" value="CDP_ALCOHOL_P_TRANSF"/>
    <property type="match status" value="1"/>
</dbReference>
<dbReference type="InterPro" id="IPR048254">
    <property type="entry name" value="CDP_ALCOHOL_P_TRANSF_CS"/>
</dbReference>
<dbReference type="STRING" id="1041930.Mtc_1872"/>